<dbReference type="PANTHER" id="PTHR37534:SF46">
    <property type="entry name" value="ZN(II)2CYS6 TRANSCRIPTION FACTOR (EUROFUNG)"/>
    <property type="match status" value="1"/>
</dbReference>
<dbReference type="SMART" id="SM00066">
    <property type="entry name" value="GAL4"/>
    <property type="match status" value="1"/>
</dbReference>
<dbReference type="InterPro" id="IPR021858">
    <property type="entry name" value="Fun_TF"/>
</dbReference>
<accession>A0A8H3DGL9</accession>
<dbReference type="PANTHER" id="PTHR37534">
    <property type="entry name" value="TRANSCRIPTIONAL ACTIVATOR PROTEIN UGA3"/>
    <property type="match status" value="1"/>
</dbReference>
<evidence type="ECO:0000259" key="3">
    <source>
        <dbReference type="PROSITE" id="PS50048"/>
    </source>
</evidence>
<dbReference type="SUPFAM" id="SSF57701">
    <property type="entry name" value="Zn2/Cys6 DNA-binding domain"/>
    <property type="match status" value="1"/>
</dbReference>
<dbReference type="InterPro" id="IPR036864">
    <property type="entry name" value="Zn2-C6_fun-type_DNA-bd_sf"/>
</dbReference>
<organism evidence="4 5">
    <name type="scientific">Rhizoctonia solani</name>
    <dbReference type="NCBI Taxonomy" id="456999"/>
    <lineage>
        <taxon>Eukaryota</taxon>
        <taxon>Fungi</taxon>
        <taxon>Dikarya</taxon>
        <taxon>Basidiomycota</taxon>
        <taxon>Agaricomycotina</taxon>
        <taxon>Agaricomycetes</taxon>
        <taxon>Cantharellales</taxon>
        <taxon>Ceratobasidiaceae</taxon>
        <taxon>Rhizoctonia</taxon>
    </lineage>
</organism>
<dbReference type="PROSITE" id="PS00463">
    <property type="entry name" value="ZN2_CY6_FUNGAL_1"/>
    <property type="match status" value="1"/>
</dbReference>
<dbReference type="Gene3D" id="4.10.240.10">
    <property type="entry name" value="Zn(2)-C6 fungal-type DNA-binding domain"/>
    <property type="match status" value="1"/>
</dbReference>
<dbReference type="EMBL" id="CAJMXA010003979">
    <property type="protein sequence ID" value="CAE6529956.1"/>
    <property type="molecule type" value="Genomic_DNA"/>
</dbReference>
<sequence length="578" mass="64569">MSCTKFKPGPRRTSCLTCRQRRKKCDLSRPCCQRCLKGGFECLGYEDNELHKQGPTIPILSQSQLVPPAPVEAGSGSLETVTIGSSRFGQDANGIDMNHNPGPSILGAALLYGMNRPTNVSNHDWAVMYSPQDFDCSWPQERNSLATYQCLSTLRSSSTVGPFDESFDTRSPSNYLSRVIEELHRSIPPSVNAVQMIQEGHFLRIVNEYQLQRVSYWFMIPPAPIRDSLIARLKKSKTMIWTMSLGAKLFQALAQEPRSTAVRGYLGWVDKLEQRFTQETHCNPSLDDVADRLLAHLELAYLKFVTVDSISGYAILQKALPGFLRLVAADSSLYMEHPNGNLVVSFPRTLNSPRYELKRFVMYDTAAALVLGLSPLVEYGYDGECDSTSHGLEWIHGVPVVLVQTISQINSWRAGSRVTPLADWKALERSILAWEPQPVVPDGEDSGMQGVARLAVQESWRHVVLIYLYMGLCGVSSHDSRVQASIRQIVQLGETVTNLPIGIHMFTHYVIAGIGARLEKHRALVREKLLSFKDTRVWLFRGPQFSEVLAHLWHGIGAGGAPVIWDDYVRSRCAVVPI</sequence>
<gene>
    <name evidence="4" type="ORF">RDB_LOCUS166319</name>
</gene>
<dbReference type="Proteomes" id="UP000663853">
    <property type="component" value="Unassembled WGS sequence"/>
</dbReference>
<feature type="domain" description="Zn(2)-C6 fungal-type" evidence="3">
    <location>
        <begin position="14"/>
        <end position="42"/>
    </location>
</feature>
<protein>
    <recommendedName>
        <fullName evidence="3">Zn(2)-C6 fungal-type domain-containing protein</fullName>
    </recommendedName>
</protein>
<name>A0A8H3DGL9_9AGAM</name>
<evidence type="ECO:0000313" key="4">
    <source>
        <dbReference type="EMBL" id="CAE6529956.1"/>
    </source>
</evidence>
<proteinExistence type="predicted"/>
<dbReference type="Pfam" id="PF00172">
    <property type="entry name" value="Zn_clus"/>
    <property type="match status" value="1"/>
</dbReference>
<dbReference type="InterPro" id="IPR001138">
    <property type="entry name" value="Zn2Cys6_DnaBD"/>
</dbReference>
<keyword evidence="2" id="KW-0539">Nucleus</keyword>
<comment type="subcellular location">
    <subcellularLocation>
        <location evidence="1">Nucleus</location>
    </subcellularLocation>
</comment>
<dbReference type="CDD" id="cd00067">
    <property type="entry name" value="GAL4"/>
    <property type="match status" value="1"/>
</dbReference>
<evidence type="ECO:0000313" key="5">
    <source>
        <dbReference type="Proteomes" id="UP000663853"/>
    </source>
</evidence>
<comment type="caution">
    <text evidence="4">The sequence shown here is derived from an EMBL/GenBank/DDBJ whole genome shotgun (WGS) entry which is preliminary data.</text>
</comment>
<dbReference type="PROSITE" id="PS50048">
    <property type="entry name" value="ZN2_CY6_FUNGAL_2"/>
    <property type="match status" value="1"/>
</dbReference>
<dbReference type="AlphaFoldDB" id="A0A8H3DGL9"/>
<dbReference type="Pfam" id="PF11951">
    <property type="entry name" value="Fungal_trans_2"/>
    <property type="match status" value="1"/>
</dbReference>
<dbReference type="GO" id="GO:0000981">
    <property type="term" value="F:DNA-binding transcription factor activity, RNA polymerase II-specific"/>
    <property type="evidence" value="ECO:0007669"/>
    <property type="project" value="InterPro"/>
</dbReference>
<evidence type="ECO:0000256" key="1">
    <source>
        <dbReference type="ARBA" id="ARBA00004123"/>
    </source>
</evidence>
<dbReference type="GO" id="GO:0005634">
    <property type="term" value="C:nucleus"/>
    <property type="evidence" value="ECO:0007669"/>
    <property type="project" value="UniProtKB-SubCell"/>
</dbReference>
<evidence type="ECO:0000256" key="2">
    <source>
        <dbReference type="ARBA" id="ARBA00023242"/>
    </source>
</evidence>
<reference evidence="4" key="1">
    <citation type="submission" date="2021-01" db="EMBL/GenBank/DDBJ databases">
        <authorList>
            <person name="Kaushik A."/>
        </authorList>
    </citation>
    <scope>NUCLEOTIDE SEQUENCE</scope>
    <source>
        <strain evidence="4">AG6-10EEA</strain>
    </source>
</reference>
<dbReference type="GO" id="GO:0008270">
    <property type="term" value="F:zinc ion binding"/>
    <property type="evidence" value="ECO:0007669"/>
    <property type="project" value="InterPro"/>
</dbReference>